<feature type="domain" description="Carbohydrate binding module family 25" evidence="1">
    <location>
        <begin position="62"/>
        <end position="143"/>
    </location>
</feature>
<accession>A0A1B1YB98</accession>
<evidence type="ECO:0000313" key="2">
    <source>
        <dbReference type="EMBL" id="ANW98036.1"/>
    </source>
</evidence>
<dbReference type="SMART" id="SM01066">
    <property type="entry name" value="CBM_25"/>
    <property type="match status" value="1"/>
</dbReference>
<protein>
    <submittedName>
        <fullName evidence="2">Carbohydrate-binding family 25 protein</fullName>
    </submittedName>
</protein>
<proteinExistence type="predicted"/>
<dbReference type="InterPro" id="IPR013783">
    <property type="entry name" value="Ig-like_fold"/>
</dbReference>
<evidence type="ECO:0000313" key="3">
    <source>
        <dbReference type="Proteomes" id="UP000092971"/>
    </source>
</evidence>
<dbReference type="OrthoDB" id="1683298at2"/>
<dbReference type="Gene3D" id="2.60.40.10">
    <property type="entry name" value="Immunoglobulins"/>
    <property type="match status" value="1"/>
</dbReference>
<evidence type="ECO:0000259" key="1">
    <source>
        <dbReference type="SMART" id="SM01066"/>
    </source>
</evidence>
<dbReference type="GO" id="GO:2001070">
    <property type="term" value="F:starch binding"/>
    <property type="evidence" value="ECO:0007669"/>
    <property type="project" value="InterPro"/>
</dbReference>
<dbReference type="InterPro" id="IPR005085">
    <property type="entry name" value="CBM25"/>
</dbReference>
<sequence>MSIFDDVLFETNSKKKGKNKQNSGRKTENKIKEFKEEFSENISEYDYQPYRNNGVILTRLSDHSASVKYDGLLAKCGAEDVYTVVGYGSNSNWENVQTIRMNRVGNTFQADIPAIPGKNINIAFKDGANNWDNNSGMNYTFVQ</sequence>
<dbReference type="Proteomes" id="UP000092971">
    <property type="component" value="Chromosome"/>
</dbReference>
<reference evidence="2 3" key="1">
    <citation type="submission" date="2016-02" db="EMBL/GenBank/DDBJ databases">
        <title>Comparison of Clostridium stercorarium subspecies using comparative genomics and transcriptomics.</title>
        <authorList>
            <person name="Schellenberg J."/>
            <person name="Thallinger G."/>
            <person name="Levin D.B."/>
            <person name="Zhang X."/>
            <person name="Alvare G."/>
            <person name="Fristensky B."/>
            <person name="Sparling R."/>
        </authorList>
    </citation>
    <scope>NUCLEOTIDE SEQUENCE [LARGE SCALE GENOMIC DNA]</scope>
    <source>
        <strain evidence="2 3">DSM 2910</strain>
    </source>
</reference>
<dbReference type="EMBL" id="CP014672">
    <property type="protein sequence ID" value="ANW98036.1"/>
    <property type="molecule type" value="Genomic_DNA"/>
</dbReference>
<name>A0A1B1YB98_THEST</name>
<organism evidence="2 3">
    <name type="scientific">Thermoclostridium stercorarium subsp. thermolacticum DSM 2910</name>
    <dbReference type="NCBI Taxonomy" id="1121336"/>
    <lineage>
        <taxon>Bacteria</taxon>
        <taxon>Bacillati</taxon>
        <taxon>Bacillota</taxon>
        <taxon>Clostridia</taxon>
        <taxon>Eubacteriales</taxon>
        <taxon>Oscillospiraceae</taxon>
        <taxon>Thermoclostridium</taxon>
    </lineage>
</organism>
<dbReference type="RefSeq" id="WP_015358306.1">
    <property type="nucleotide sequence ID" value="NZ_CP014672.1"/>
</dbReference>
<gene>
    <name evidence="2" type="ORF">CSTERTH_02745</name>
</gene>
<dbReference type="AlphaFoldDB" id="A0A1B1YB98"/>
<dbReference type="Pfam" id="PF16760">
    <property type="entry name" value="CBM53"/>
    <property type="match status" value="1"/>
</dbReference>